<dbReference type="Proteomes" id="UP000600171">
    <property type="component" value="Unassembled WGS sequence"/>
</dbReference>
<proteinExistence type="predicted"/>
<dbReference type="EMBL" id="BMDC01000001">
    <property type="protein sequence ID" value="GGH56187.1"/>
    <property type="molecule type" value="Genomic_DNA"/>
</dbReference>
<reference evidence="2 3" key="1">
    <citation type="journal article" date="2014" name="Int. J. Syst. Evol. Microbiol.">
        <title>Complete genome sequence of Corynebacterium casei LMG S-19264T (=DSM 44701T), isolated from a smear-ripened cheese.</title>
        <authorList>
            <consortium name="US DOE Joint Genome Institute (JGI-PGF)"/>
            <person name="Walter F."/>
            <person name="Albersmeier A."/>
            <person name="Kalinowski J."/>
            <person name="Ruckert C."/>
        </authorList>
    </citation>
    <scope>NUCLEOTIDE SEQUENCE [LARGE SCALE GENOMIC DNA]</scope>
    <source>
        <strain evidence="2 3">CCM 8669</strain>
    </source>
</reference>
<protein>
    <submittedName>
        <fullName evidence="2">Uncharacterized protein</fullName>
    </submittedName>
</protein>
<feature type="transmembrane region" description="Helical" evidence="1">
    <location>
        <begin position="62"/>
        <end position="82"/>
    </location>
</feature>
<feature type="transmembrane region" description="Helical" evidence="1">
    <location>
        <begin position="32"/>
        <end position="50"/>
    </location>
</feature>
<keyword evidence="1" id="KW-0812">Transmembrane</keyword>
<evidence type="ECO:0000313" key="3">
    <source>
        <dbReference type="Proteomes" id="UP000600171"/>
    </source>
</evidence>
<keyword evidence="1" id="KW-1133">Transmembrane helix</keyword>
<comment type="caution">
    <text evidence="2">The sequence shown here is derived from an EMBL/GenBank/DDBJ whole genome shotgun (WGS) entry which is preliminary data.</text>
</comment>
<accession>A0A917IKI4</accession>
<dbReference type="AlphaFoldDB" id="A0A917IKI4"/>
<evidence type="ECO:0000313" key="2">
    <source>
        <dbReference type="EMBL" id="GGH56187.1"/>
    </source>
</evidence>
<organism evidence="2 3">
    <name type="scientific">Rothia aerolata</name>
    <dbReference type="NCBI Taxonomy" id="1812262"/>
    <lineage>
        <taxon>Bacteria</taxon>
        <taxon>Bacillati</taxon>
        <taxon>Actinomycetota</taxon>
        <taxon>Actinomycetes</taxon>
        <taxon>Micrococcales</taxon>
        <taxon>Micrococcaceae</taxon>
        <taxon>Rothia</taxon>
    </lineage>
</organism>
<evidence type="ECO:0000256" key="1">
    <source>
        <dbReference type="SAM" id="Phobius"/>
    </source>
</evidence>
<gene>
    <name evidence="2" type="ORF">GCM10007359_00020</name>
</gene>
<sequence>MNTKDTEQGQPLTQAEKDKIVRSTRRTDLRNIIGGLFVVYGIIVTATGLTHSVAELEQTGGIHINLWTGLSMLVAGILFFLWSRFAPVPAEDILSNFENIEEKIAEGESSPAAQ</sequence>
<dbReference type="RefSeq" id="WP_188358313.1">
    <property type="nucleotide sequence ID" value="NZ_BMDC01000001.1"/>
</dbReference>
<name>A0A917IKI4_9MICC</name>
<keyword evidence="3" id="KW-1185">Reference proteome</keyword>
<keyword evidence="1" id="KW-0472">Membrane</keyword>